<organism evidence="13 14">
    <name type="scientific">Thiohalorhabdus methylotrophus</name>
    <dbReference type="NCBI Taxonomy" id="3242694"/>
    <lineage>
        <taxon>Bacteria</taxon>
        <taxon>Pseudomonadati</taxon>
        <taxon>Pseudomonadota</taxon>
        <taxon>Gammaproteobacteria</taxon>
        <taxon>Thiohalorhabdales</taxon>
        <taxon>Thiohalorhabdaceae</taxon>
        <taxon>Thiohalorhabdus</taxon>
    </lineage>
</organism>
<dbReference type="Proteomes" id="UP001575181">
    <property type="component" value="Unassembled WGS sequence"/>
</dbReference>
<dbReference type="GO" id="GO:0051301">
    <property type="term" value="P:cell division"/>
    <property type="evidence" value="ECO:0007669"/>
    <property type="project" value="UniProtKB-KW"/>
</dbReference>
<dbReference type="PROSITE" id="PS50008">
    <property type="entry name" value="PIPLC_Y_DOMAIN"/>
    <property type="match status" value="1"/>
</dbReference>
<dbReference type="PROSITE" id="PS51779">
    <property type="entry name" value="POTRA"/>
    <property type="match status" value="1"/>
</dbReference>
<keyword evidence="5 9" id="KW-0812">Transmembrane</keyword>
<protein>
    <recommendedName>
        <fullName evidence="9">Cell division protein FtsQ</fullName>
    </recommendedName>
</protein>
<keyword evidence="8 9" id="KW-0131">Cell cycle</keyword>
<evidence type="ECO:0000256" key="1">
    <source>
        <dbReference type="ARBA" id="ARBA00004370"/>
    </source>
</evidence>
<evidence type="ECO:0000259" key="11">
    <source>
        <dbReference type="PROSITE" id="PS50008"/>
    </source>
</evidence>
<comment type="subunit">
    <text evidence="9">Part of a complex composed of FtsB, FtsL and FtsQ.</text>
</comment>
<evidence type="ECO:0000256" key="9">
    <source>
        <dbReference type="HAMAP-Rule" id="MF_00911"/>
    </source>
</evidence>
<evidence type="ECO:0000256" key="10">
    <source>
        <dbReference type="SAM" id="MobiDB-lite"/>
    </source>
</evidence>
<dbReference type="EMBL" id="JBGUAW010000007">
    <property type="protein sequence ID" value="MFA9461413.1"/>
    <property type="molecule type" value="Genomic_DNA"/>
</dbReference>
<dbReference type="InterPro" id="IPR005548">
    <property type="entry name" value="Cell_div_FtsQ/DivIB_C"/>
</dbReference>
<dbReference type="Pfam" id="PF03799">
    <property type="entry name" value="FtsQ_DivIB_C"/>
    <property type="match status" value="1"/>
</dbReference>
<feature type="transmembrane region" description="Helical" evidence="9">
    <location>
        <begin position="20"/>
        <end position="38"/>
    </location>
</feature>
<keyword evidence="2 9" id="KW-1003">Cell membrane</keyword>
<dbReference type="PANTHER" id="PTHR35851">
    <property type="entry name" value="CELL DIVISION PROTEIN FTSQ"/>
    <property type="match status" value="1"/>
</dbReference>
<dbReference type="Pfam" id="PF08478">
    <property type="entry name" value="POTRA_1"/>
    <property type="match status" value="1"/>
</dbReference>
<keyword evidence="14" id="KW-1185">Reference proteome</keyword>
<dbReference type="PANTHER" id="PTHR35851:SF1">
    <property type="entry name" value="CELL DIVISION PROTEIN FTSQ"/>
    <property type="match status" value="1"/>
</dbReference>
<evidence type="ECO:0000256" key="5">
    <source>
        <dbReference type="ARBA" id="ARBA00022692"/>
    </source>
</evidence>
<gene>
    <name evidence="9" type="primary">ftsQ</name>
    <name evidence="13" type="ORF">ACERLL_11305</name>
</gene>
<evidence type="ECO:0000256" key="7">
    <source>
        <dbReference type="ARBA" id="ARBA00023136"/>
    </source>
</evidence>
<reference evidence="13 14" key="1">
    <citation type="submission" date="2024-08" db="EMBL/GenBank/DDBJ databases">
        <title>Whole-genome sequencing of halo(alkali)philic microorganisms from hypersaline lakes.</title>
        <authorList>
            <person name="Sorokin D.Y."/>
            <person name="Merkel A.Y."/>
            <person name="Messina E."/>
            <person name="Yakimov M."/>
        </authorList>
    </citation>
    <scope>NUCLEOTIDE SEQUENCE [LARGE SCALE GENOMIC DNA]</scope>
    <source>
        <strain evidence="13 14">Cl-TMA</strain>
    </source>
</reference>
<evidence type="ECO:0000256" key="2">
    <source>
        <dbReference type="ARBA" id="ARBA00022475"/>
    </source>
</evidence>
<evidence type="ECO:0000259" key="12">
    <source>
        <dbReference type="PROSITE" id="PS51779"/>
    </source>
</evidence>
<evidence type="ECO:0000313" key="13">
    <source>
        <dbReference type="EMBL" id="MFA9461413.1"/>
    </source>
</evidence>
<keyword evidence="7 9" id="KW-0472">Membrane</keyword>
<dbReference type="Gene3D" id="3.40.50.11690">
    <property type="entry name" value="Cell division protein FtsQ/DivIB"/>
    <property type="match status" value="1"/>
</dbReference>
<proteinExistence type="inferred from homology"/>
<dbReference type="InterPro" id="IPR001711">
    <property type="entry name" value="PLipase_C_Pinositol-sp_Y"/>
</dbReference>
<sequence>MARPSGREGGGFRYLPRARYLVAGAVVLAVLGGLWANLDAARKWLDRQAPVRKVAMNGDFRHTDPQALARWMGDRLEGGFFTADLTRLQVRTEERPWIRSVRIRRQWPDTLRVRVEEQQPRALWSHGGQWRLVNEAGVVFKPLGRGDPGDLPRLAGPRADLDALLERLAVLKERLGGHRITRVRVDARGAWMAEVDGRVALHFGRRNWKQRLARFLRVEREWRLLERAVSRIDLRYPDGLAVATTGQGTRGDRAATGHPPNKG</sequence>
<dbReference type="InterPro" id="IPR026579">
    <property type="entry name" value="FtsQ"/>
</dbReference>
<comment type="caution">
    <text evidence="13">The sequence shown here is derived from an EMBL/GenBank/DDBJ whole genome shotgun (WGS) entry which is preliminary data.</text>
</comment>
<accession>A0ABV4TVQ2</accession>
<keyword evidence="3 9" id="KW-0997">Cell inner membrane</keyword>
<feature type="domain" description="PI-PLC Y-box" evidence="11">
    <location>
        <begin position="102"/>
        <end position="134"/>
    </location>
</feature>
<dbReference type="Gene3D" id="3.10.20.310">
    <property type="entry name" value="membrane protein fhac"/>
    <property type="match status" value="1"/>
</dbReference>
<evidence type="ECO:0000256" key="4">
    <source>
        <dbReference type="ARBA" id="ARBA00022618"/>
    </source>
</evidence>
<evidence type="ECO:0000313" key="14">
    <source>
        <dbReference type="Proteomes" id="UP001575181"/>
    </source>
</evidence>
<dbReference type="RefSeq" id="WP_373656201.1">
    <property type="nucleotide sequence ID" value="NZ_JBGUAW010000007.1"/>
</dbReference>
<feature type="region of interest" description="Disordered" evidence="10">
    <location>
        <begin position="243"/>
        <end position="263"/>
    </location>
</feature>
<comment type="subcellular location">
    <subcellularLocation>
        <location evidence="9">Cell inner membrane</location>
        <topology evidence="9">Single-pass type II membrane protein</topology>
    </subcellularLocation>
    <subcellularLocation>
        <location evidence="1">Membrane</location>
    </subcellularLocation>
    <text evidence="9">Localizes to the division septum.</text>
</comment>
<comment type="function">
    <text evidence="9">Essential cell division protein. May link together the upstream cell division proteins, which are predominantly cytoplasmic, with the downstream cell division proteins, which are predominantly periplasmic. May control correct divisome assembly.</text>
</comment>
<keyword evidence="6 9" id="KW-1133">Transmembrane helix</keyword>
<name>A0ABV4TVQ2_9GAMM</name>
<dbReference type="HAMAP" id="MF_00911">
    <property type="entry name" value="FtsQ_subfam"/>
    <property type="match status" value="1"/>
</dbReference>
<evidence type="ECO:0000256" key="8">
    <source>
        <dbReference type="ARBA" id="ARBA00023306"/>
    </source>
</evidence>
<comment type="similarity">
    <text evidence="9">Belongs to the FtsQ/DivIB family. FtsQ subfamily.</text>
</comment>
<dbReference type="InterPro" id="IPR034746">
    <property type="entry name" value="POTRA"/>
</dbReference>
<evidence type="ECO:0000256" key="6">
    <source>
        <dbReference type="ARBA" id="ARBA00022989"/>
    </source>
</evidence>
<keyword evidence="4 9" id="KW-0132">Cell division</keyword>
<dbReference type="InterPro" id="IPR045335">
    <property type="entry name" value="FtsQ_C_sf"/>
</dbReference>
<feature type="domain" description="POTRA" evidence="12">
    <location>
        <begin position="49"/>
        <end position="118"/>
    </location>
</feature>
<dbReference type="InterPro" id="IPR013685">
    <property type="entry name" value="POTRA_FtsQ_type"/>
</dbReference>
<evidence type="ECO:0000256" key="3">
    <source>
        <dbReference type="ARBA" id="ARBA00022519"/>
    </source>
</evidence>